<reference evidence="4" key="1">
    <citation type="submission" date="2017-02" db="UniProtKB">
        <authorList>
            <consortium name="WormBaseParasite"/>
        </authorList>
    </citation>
    <scope>IDENTIFICATION</scope>
</reference>
<evidence type="ECO:0000313" key="3">
    <source>
        <dbReference type="Proteomes" id="UP000271162"/>
    </source>
</evidence>
<keyword evidence="1" id="KW-0472">Membrane</keyword>
<dbReference type="AlphaFoldDB" id="A0A0N4Y420"/>
<evidence type="ECO:0000313" key="4">
    <source>
        <dbReference type="WBParaSite" id="NBR_0001060901-mRNA-1"/>
    </source>
</evidence>
<feature type="transmembrane region" description="Helical" evidence="1">
    <location>
        <begin position="39"/>
        <end position="58"/>
    </location>
</feature>
<evidence type="ECO:0000256" key="1">
    <source>
        <dbReference type="SAM" id="Phobius"/>
    </source>
</evidence>
<keyword evidence="1" id="KW-0812">Transmembrane</keyword>
<name>A0A0N4Y420_NIPBR</name>
<dbReference type="Proteomes" id="UP000271162">
    <property type="component" value="Unassembled WGS sequence"/>
</dbReference>
<dbReference type="WBParaSite" id="NBR_0001060901-mRNA-1">
    <property type="protein sequence ID" value="NBR_0001060901-mRNA-1"/>
    <property type="gene ID" value="NBR_0001060901"/>
</dbReference>
<keyword evidence="1" id="KW-1133">Transmembrane helix</keyword>
<keyword evidence="3" id="KW-1185">Reference proteome</keyword>
<organism evidence="4">
    <name type="scientific">Nippostrongylus brasiliensis</name>
    <name type="common">Rat hookworm</name>
    <dbReference type="NCBI Taxonomy" id="27835"/>
    <lineage>
        <taxon>Eukaryota</taxon>
        <taxon>Metazoa</taxon>
        <taxon>Ecdysozoa</taxon>
        <taxon>Nematoda</taxon>
        <taxon>Chromadorea</taxon>
        <taxon>Rhabditida</taxon>
        <taxon>Rhabditina</taxon>
        <taxon>Rhabditomorpha</taxon>
        <taxon>Strongyloidea</taxon>
        <taxon>Heligmosomidae</taxon>
        <taxon>Nippostrongylus</taxon>
    </lineage>
</organism>
<protein>
    <submittedName>
        <fullName evidence="4">C3HC-type domain-containing protein</fullName>
    </submittedName>
</protein>
<evidence type="ECO:0000313" key="2">
    <source>
        <dbReference type="EMBL" id="VDL74199.1"/>
    </source>
</evidence>
<gene>
    <name evidence="2" type="ORF">NBR_LOCUS10610</name>
</gene>
<accession>A0A0N4Y420</accession>
<proteinExistence type="predicted"/>
<reference evidence="2 3" key="2">
    <citation type="submission" date="2018-11" db="EMBL/GenBank/DDBJ databases">
        <authorList>
            <consortium name="Pathogen Informatics"/>
        </authorList>
    </citation>
    <scope>NUCLEOTIDE SEQUENCE [LARGE SCALE GENOMIC DNA]</scope>
</reference>
<sequence>MFMNHWYTLKSSGLSDLFSHSQPADLVDTFEDESFSRPLSVIPFVCVVCVMTVAGWNWDAAKKAQKERELLTCCYCNAPLEAIMLDTNPRTGEQRFFWACRRTRKDACKFPVGMPPEVFFLKRTAAEKEAGDSTQQYLPTKANLLPPAPEVVLLCLPDLLKCLPVVHTRRLPQTPP</sequence>
<dbReference type="EMBL" id="UYSL01020350">
    <property type="protein sequence ID" value="VDL74199.1"/>
    <property type="molecule type" value="Genomic_DNA"/>
</dbReference>